<keyword evidence="4" id="KW-1185">Reference proteome</keyword>
<evidence type="ECO:0000313" key="4">
    <source>
        <dbReference type="Proteomes" id="UP001589536"/>
    </source>
</evidence>
<evidence type="ECO:0000256" key="2">
    <source>
        <dbReference type="SAM" id="Phobius"/>
    </source>
</evidence>
<sequence>MSKKQGSDASVAAEGGNARGVRGPFAEANGHRSDRRRPLSTRARAWIAVALVVAGIGGLLVWRVTTDANGSLQPAWFSGYVDVTVVPQYPFETPTGDGTRNVTLAFVVALAGQPCTPSWGSTYSLDAAKTSLNLEERIAKLRSNGGAFAVSFGGSVNSELANSCQSAADLETAYGAVLRRYNPGTIDFDIEGDNLLDSAAWQRRAAAVGALQKERSKEGQALSVWLTLPVTPQGLTDAGTSAVDQMLAAGVQLSGVNIMTMNYGSSRRDSQTMLDAGTSAAQATHEQLSIIYQRAGMDLSSEQIWRKMGLTPMIGLNDLPGEVFDLDAARGLNSFAVSNGVERVSMWSLNRDMQCPQNAPEGPASHVCSGIDQGTQRFSDLLGAGFQGKLP</sequence>
<dbReference type="EMBL" id="JBHMBH010000002">
    <property type="protein sequence ID" value="MFB9712587.1"/>
    <property type="molecule type" value="Genomic_DNA"/>
</dbReference>
<dbReference type="RefSeq" id="WP_345048007.1">
    <property type="nucleotide sequence ID" value="NZ_BAABED010000001.1"/>
</dbReference>
<feature type="transmembrane region" description="Helical" evidence="2">
    <location>
        <begin position="45"/>
        <end position="64"/>
    </location>
</feature>
<organism evidence="3 4">
    <name type="scientific">Arthrobacter methylotrophus</name>
    <dbReference type="NCBI Taxonomy" id="121291"/>
    <lineage>
        <taxon>Bacteria</taxon>
        <taxon>Bacillati</taxon>
        <taxon>Actinomycetota</taxon>
        <taxon>Actinomycetes</taxon>
        <taxon>Micrococcales</taxon>
        <taxon>Micrococcaceae</taxon>
        <taxon>Arthrobacter</taxon>
    </lineage>
</organism>
<dbReference type="Proteomes" id="UP001589536">
    <property type="component" value="Unassembled WGS sequence"/>
</dbReference>
<keyword evidence="2" id="KW-0472">Membrane</keyword>
<name>A0ABV5UN49_9MICC</name>
<dbReference type="Gene3D" id="3.20.20.80">
    <property type="entry name" value="Glycosidases"/>
    <property type="match status" value="1"/>
</dbReference>
<reference evidence="3 4" key="1">
    <citation type="submission" date="2024-09" db="EMBL/GenBank/DDBJ databases">
        <authorList>
            <person name="Sun Q."/>
            <person name="Mori K."/>
        </authorList>
    </citation>
    <scope>NUCLEOTIDE SEQUENCE [LARGE SCALE GENOMIC DNA]</scope>
    <source>
        <strain evidence="3 4">JCM 13519</strain>
    </source>
</reference>
<dbReference type="PANTHER" id="PTHR42976">
    <property type="entry name" value="BIFUNCTIONAL CHITINASE/LYSOZYME-RELATED"/>
    <property type="match status" value="1"/>
</dbReference>
<dbReference type="CDD" id="cd06543">
    <property type="entry name" value="GH18_PF-ChiA-like"/>
    <property type="match status" value="1"/>
</dbReference>
<comment type="caution">
    <text evidence="3">The sequence shown here is derived from an EMBL/GenBank/DDBJ whole genome shotgun (WGS) entry which is preliminary data.</text>
</comment>
<dbReference type="SUPFAM" id="SSF51445">
    <property type="entry name" value="(Trans)glycosidases"/>
    <property type="match status" value="1"/>
</dbReference>
<keyword evidence="2" id="KW-1133">Transmembrane helix</keyword>
<evidence type="ECO:0000313" key="3">
    <source>
        <dbReference type="EMBL" id="MFB9712587.1"/>
    </source>
</evidence>
<evidence type="ECO:0000256" key="1">
    <source>
        <dbReference type="SAM" id="MobiDB-lite"/>
    </source>
</evidence>
<dbReference type="InterPro" id="IPR052750">
    <property type="entry name" value="GH18_Chitinase"/>
</dbReference>
<proteinExistence type="predicted"/>
<feature type="region of interest" description="Disordered" evidence="1">
    <location>
        <begin position="1"/>
        <end position="37"/>
    </location>
</feature>
<dbReference type="InterPro" id="IPR017853">
    <property type="entry name" value="GH"/>
</dbReference>
<protein>
    <submittedName>
        <fullName evidence="3">Chitinase</fullName>
    </submittedName>
</protein>
<keyword evidence="2" id="KW-0812">Transmembrane</keyword>
<dbReference type="PANTHER" id="PTHR42976:SF1">
    <property type="entry name" value="GH18 DOMAIN-CONTAINING PROTEIN-RELATED"/>
    <property type="match status" value="1"/>
</dbReference>
<gene>
    <name evidence="3" type="ORF">ACFFPI_00240</name>
</gene>
<accession>A0ABV5UN49</accession>